<keyword evidence="3" id="KW-1185">Reference proteome</keyword>
<comment type="caution">
    <text evidence="2">The sequence shown here is derived from an EMBL/GenBank/DDBJ whole genome shotgun (WGS) entry which is preliminary data.</text>
</comment>
<dbReference type="AlphaFoldDB" id="A0A9P7Q9K4"/>
<protein>
    <recommendedName>
        <fullName evidence="1">DUF6570 domain-containing protein</fullName>
    </recommendedName>
</protein>
<evidence type="ECO:0000313" key="3">
    <source>
        <dbReference type="Proteomes" id="UP000707071"/>
    </source>
</evidence>
<evidence type="ECO:0000313" key="2">
    <source>
        <dbReference type="EMBL" id="KAG6283571.1"/>
    </source>
</evidence>
<feature type="domain" description="DUF6570" evidence="1">
    <location>
        <begin position="4"/>
        <end position="41"/>
    </location>
</feature>
<dbReference type="InterPro" id="IPR046700">
    <property type="entry name" value="DUF6570"/>
</dbReference>
<dbReference type="EMBL" id="SRRH01001025">
    <property type="protein sequence ID" value="KAG6283571.1"/>
    <property type="molecule type" value="Genomic_DNA"/>
</dbReference>
<accession>A0A9P7Q9K4</accession>
<name>A0A9P7Q9K4_9HYPO</name>
<sequence length="206" mass="22120">MIRQFMSAFRVRSEAIAQWLNWLARNYPLYCSVVIDPGRLQQLPVDGDVSDQLPTIEADAVQAEQEMRDAAATDNDSTEGDELWGGAGVSHLMAHQTDVGAFKEQILQGPDAPASQSITLRPASPNISLRRVGRVQSAATSQDSLRDAFNLQSTASPQSSPAVPSPTIKVFGQLTGLASGCLQSVTNCIPCRATSHAYPEHQADAD</sequence>
<evidence type="ECO:0000259" key="1">
    <source>
        <dbReference type="Pfam" id="PF20209"/>
    </source>
</evidence>
<organism evidence="2 3">
    <name type="scientific">Claviceps aff. purpurea</name>
    <dbReference type="NCBI Taxonomy" id="1967640"/>
    <lineage>
        <taxon>Eukaryota</taxon>
        <taxon>Fungi</taxon>
        <taxon>Dikarya</taxon>
        <taxon>Ascomycota</taxon>
        <taxon>Pezizomycotina</taxon>
        <taxon>Sordariomycetes</taxon>
        <taxon>Hypocreomycetidae</taxon>
        <taxon>Hypocreales</taxon>
        <taxon>Clavicipitaceae</taxon>
        <taxon>Claviceps</taxon>
    </lineage>
</organism>
<proteinExistence type="predicted"/>
<gene>
    <name evidence="2" type="ORF">E4U09_000191</name>
</gene>
<dbReference type="Pfam" id="PF20209">
    <property type="entry name" value="DUF6570"/>
    <property type="match status" value="1"/>
</dbReference>
<reference evidence="2 3" key="1">
    <citation type="journal article" date="2020" name="bioRxiv">
        <title>Whole genome comparisons of ergot fungi reveals the divergence and evolution of species within the genus Claviceps are the result of varying mechanisms driving genome evolution and host range expansion.</title>
        <authorList>
            <person name="Wyka S.A."/>
            <person name="Mondo S.J."/>
            <person name="Liu M."/>
            <person name="Dettman J."/>
            <person name="Nalam V."/>
            <person name="Broders K.D."/>
        </authorList>
    </citation>
    <scope>NUCLEOTIDE SEQUENCE [LARGE SCALE GENOMIC DNA]</scope>
    <source>
        <strain evidence="2 3">Clav52</strain>
    </source>
</reference>
<dbReference type="Proteomes" id="UP000707071">
    <property type="component" value="Unassembled WGS sequence"/>
</dbReference>